<comment type="caution">
    <text evidence="9">The sequence shown here is derived from an EMBL/GenBank/DDBJ whole genome shotgun (WGS) entry which is preliminary data.</text>
</comment>
<name>A0ABQ1GMF7_9GAMM</name>
<keyword evidence="3" id="KW-0479">Metal-binding</keyword>
<dbReference type="InterPro" id="IPR029044">
    <property type="entry name" value="Nucleotide-diphossugar_trans"/>
</dbReference>
<organism evidence="9 10">
    <name type="scientific">Dyella nitratireducens</name>
    <dbReference type="NCBI Taxonomy" id="1849580"/>
    <lineage>
        <taxon>Bacteria</taxon>
        <taxon>Pseudomonadati</taxon>
        <taxon>Pseudomonadota</taxon>
        <taxon>Gammaproteobacteria</taxon>
        <taxon>Lysobacterales</taxon>
        <taxon>Rhodanobacteraceae</taxon>
        <taxon>Dyella</taxon>
    </lineage>
</organism>
<dbReference type="SUPFAM" id="SSF53448">
    <property type="entry name" value="Nucleotide-diphospho-sugar transferases"/>
    <property type="match status" value="1"/>
</dbReference>
<evidence type="ECO:0000256" key="7">
    <source>
        <dbReference type="ARBA" id="ARBA00023150"/>
    </source>
</evidence>
<keyword evidence="6" id="KW-0342">GTP-binding</keyword>
<gene>
    <name evidence="9" type="primary">mobA</name>
    <name evidence="9" type="ORF">GCM10010981_39300</name>
</gene>
<keyword evidence="10" id="KW-1185">Reference proteome</keyword>
<keyword evidence="5" id="KW-0460">Magnesium</keyword>
<keyword evidence="4" id="KW-0547">Nucleotide-binding</keyword>
<dbReference type="PANTHER" id="PTHR19136:SF81">
    <property type="entry name" value="MOLYBDENUM COFACTOR GUANYLYLTRANSFERASE"/>
    <property type="match status" value="1"/>
</dbReference>
<evidence type="ECO:0000256" key="5">
    <source>
        <dbReference type="ARBA" id="ARBA00022842"/>
    </source>
</evidence>
<evidence type="ECO:0000256" key="3">
    <source>
        <dbReference type="ARBA" id="ARBA00022723"/>
    </source>
</evidence>
<evidence type="ECO:0000256" key="2">
    <source>
        <dbReference type="ARBA" id="ARBA00022679"/>
    </source>
</evidence>
<dbReference type="Pfam" id="PF12804">
    <property type="entry name" value="NTP_transf_3"/>
    <property type="match status" value="1"/>
</dbReference>
<keyword evidence="9" id="KW-0548">Nucleotidyltransferase</keyword>
<evidence type="ECO:0000256" key="6">
    <source>
        <dbReference type="ARBA" id="ARBA00023134"/>
    </source>
</evidence>
<dbReference type="Gene3D" id="3.90.550.10">
    <property type="entry name" value="Spore Coat Polysaccharide Biosynthesis Protein SpsA, Chain A"/>
    <property type="match status" value="1"/>
</dbReference>
<evidence type="ECO:0000256" key="1">
    <source>
        <dbReference type="ARBA" id="ARBA00022490"/>
    </source>
</evidence>
<keyword evidence="2" id="KW-0808">Transferase</keyword>
<dbReference type="InterPro" id="IPR025877">
    <property type="entry name" value="MobA-like_NTP_Trfase"/>
</dbReference>
<reference evidence="10" key="1">
    <citation type="journal article" date="2019" name="Int. J. Syst. Evol. Microbiol.">
        <title>The Global Catalogue of Microorganisms (GCM) 10K type strain sequencing project: providing services to taxonomists for standard genome sequencing and annotation.</title>
        <authorList>
            <consortium name="The Broad Institute Genomics Platform"/>
            <consortium name="The Broad Institute Genome Sequencing Center for Infectious Disease"/>
            <person name="Wu L."/>
            <person name="Ma J."/>
        </authorList>
    </citation>
    <scope>NUCLEOTIDE SEQUENCE [LARGE SCALE GENOMIC DNA]</scope>
    <source>
        <strain evidence="10">CGMCC 1.15439</strain>
    </source>
</reference>
<evidence type="ECO:0000313" key="9">
    <source>
        <dbReference type="EMBL" id="GGA46305.1"/>
    </source>
</evidence>
<dbReference type="Proteomes" id="UP000620046">
    <property type="component" value="Unassembled WGS sequence"/>
</dbReference>
<dbReference type="GO" id="GO:0016779">
    <property type="term" value="F:nucleotidyltransferase activity"/>
    <property type="evidence" value="ECO:0007669"/>
    <property type="project" value="UniProtKB-KW"/>
</dbReference>
<evidence type="ECO:0000256" key="4">
    <source>
        <dbReference type="ARBA" id="ARBA00022741"/>
    </source>
</evidence>
<keyword evidence="7" id="KW-0501">Molybdenum cofactor biosynthesis</keyword>
<sequence>MPLIGVVLAGGLSSRMGRDKALLPWEGRPLIEHQIDVLLAAGVHEVRVSGDRPDYHGVTDPVPQAGPVGGIAGVAAACEDGELLIIPVDMPRLQPALLARLCNTKAAAGCVRFTDHMLPMRLRLDAACRDALASLLASRDKHARSVRALQEQVGVQEITLSAEEAAQLIDCNTEETWREVNA</sequence>
<dbReference type="RefSeq" id="WP_188796975.1">
    <property type="nucleotide sequence ID" value="NZ_BMJA01000004.1"/>
</dbReference>
<dbReference type="CDD" id="cd02503">
    <property type="entry name" value="MobA"/>
    <property type="match status" value="1"/>
</dbReference>
<feature type="domain" description="MobA-like NTP transferase" evidence="8">
    <location>
        <begin position="5"/>
        <end position="148"/>
    </location>
</feature>
<protein>
    <submittedName>
        <fullName evidence="9">Molybdenum cofactor guanylyltransferase</fullName>
    </submittedName>
</protein>
<dbReference type="EMBL" id="BMJA01000004">
    <property type="protein sequence ID" value="GGA46305.1"/>
    <property type="molecule type" value="Genomic_DNA"/>
</dbReference>
<dbReference type="PANTHER" id="PTHR19136">
    <property type="entry name" value="MOLYBDENUM COFACTOR GUANYLYLTRANSFERASE"/>
    <property type="match status" value="1"/>
</dbReference>
<dbReference type="InterPro" id="IPR013482">
    <property type="entry name" value="Molybde_CF_guanTrfase"/>
</dbReference>
<keyword evidence="1" id="KW-0963">Cytoplasm</keyword>
<proteinExistence type="predicted"/>
<evidence type="ECO:0000259" key="8">
    <source>
        <dbReference type="Pfam" id="PF12804"/>
    </source>
</evidence>
<evidence type="ECO:0000313" key="10">
    <source>
        <dbReference type="Proteomes" id="UP000620046"/>
    </source>
</evidence>
<accession>A0ABQ1GMF7</accession>